<keyword evidence="5" id="KW-0804">Transcription</keyword>
<reference evidence="8 9" key="1">
    <citation type="submission" date="2018-02" db="EMBL/GenBank/DDBJ databases">
        <authorList>
            <person name="Cohen D.B."/>
            <person name="Kent A.D."/>
        </authorList>
    </citation>
    <scope>NUCLEOTIDE SEQUENCE [LARGE SCALE GENOMIC DNA]</scope>
    <source>
        <strain evidence="8">1</strain>
    </source>
</reference>
<evidence type="ECO:0000313" key="9">
    <source>
        <dbReference type="Proteomes" id="UP000238164"/>
    </source>
</evidence>
<dbReference type="SUPFAM" id="SSF53383">
    <property type="entry name" value="PLP-dependent transferases"/>
    <property type="match status" value="1"/>
</dbReference>
<comment type="similarity">
    <text evidence="1">In the C-terminal section; belongs to the class-I pyridoxal-phosphate-dependent aminotransferase family.</text>
</comment>
<organism evidence="8 9">
    <name type="scientific">Micropruina glycogenica</name>
    <dbReference type="NCBI Taxonomy" id="75385"/>
    <lineage>
        <taxon>Bacteria</taxon>
        <taxon>Bacillati</taxon>
        <taxon>Actinomycetota</taxon>
        <taxon>Actinomycetes</taxon>
        <taxon>Propionibacteriales</taxon>
        <taxon>Nocardioidaceae</taxon>
        <taxon>Micropruina</taxon>
    </lineage>
</organism>
<accession>A0A2N9JD54</accession>
<feature type="domain" description="HTH gntR-type" evidence="7">
    <location>
        <begin position="19"/>
        <end position="87"/>
    </location>
</feature>
<dbReference type="GO" id="GO:0003677">
    <property type="term" value="F:DNA binding"/>
    <property type="evidence" value="ECO:0007669"/>
    <property type="project" value="UniProtKB-KW"/>
</dbReference>
<evidence type="ECO:0000256" key="5">
    <source>
        <dbReference type="ARBA" id="ARBA00023163"/>
    </source>
</evidence>
<dbReference type="CDD" id="cd07377">
    <property type="entry name" value="WHTH_GntR"/>
    <property type="match status" value="1"/>
</dbReference>
<dbReference type="Gene3D" id="3.40.640.10">
    <property type="entry name" value="Type I PLP-dependent aspartate aminotransferase-like (Major domain)"/>
    <property type="match status" value="1"/>
</dbReference>
<keyword evidence="4" id="KW-0238">DNA-binding</keyword>
<dbReference type="InterPro" id="IPR036388">
    <property type="entry name" value="WH-like_DNA-bd_sf"/>
</dbReference>
<dbReference type="InterPro" id="IPR015421">
    <property type="entry name" value="PyrdxlP-dep_Trfase_major"/>
</dbReference>
<proteinExistence type="inferred from homology"/>
<dbReference type="PRINTS" id="PR00035">
    <property type="entry name" value="HTHGNTR"/>
</dbReference>
<evidence type="ECO:0000259" key="7">
    <source>
        <dbReference type="PROSITE" id="PS50949"/>
    </source>
</evidence>
<evidence type="ECO:0000256" key="3">
    <source>
        <dbReference type="ARBA" id="ARBA00023015"/>
    </source>
</evidence>
<dbReference type="InterPro" id="IPR004839">
    <property type="entry name" value="Aminotransferase_I/II_large"/>
</dbReference>
<dbReference type="CDD" id="cd00609">
    <property type="entry name" value="AAT_like"/>
    <property type="match status" value="1"/>
</dbReference>
<dbReference type="SMART" id="SM00345">
    <property type="entry name" value="HTH_GNTR"/>
    <property type="match status" value="1"/>
</dbReference>
<dbReference type="KEGG" id="mgg:MPLG2_0359"/>
<evidence type="ECO:0000256" key="1">
    <source>
        <dbReference type="ARBA" id="ARBA00005384"/>
    </source>
</evidence>
<evidence type="ECO:0000313" key="8">
    <source>
        <dbReference type="EMBL" id="SPD85395.1"/>
    </source>
</evidence>
<dbReference type="SUPFAM" id="SSF46785">
    <property type="entry name" value="Winged helix' DNA-binding domain"/>
    <property type="match status" value="1"/>
</dbReference>
<dbReference type="Pfam" id="PF00392">
    <property type="entry name" value="GntR"/>
    <property type="match status" value="1"/>
</dbReference>
<dbReference type="AlphaFoldDB" id="A0A2N9JD54"/>
<evidence type="ECO:0000256" key="4">
    <source>
        <dbReference type="ARBA" id="ARBA00023125"/>
    </source>
</evidence>
<sequence>MRTTAEVTLPVTLARDDGRPLPVQLADALRGLVLDGWVPPGDPVPSTRSLARAASVSRGTVVAAYEQLTAEGFLTARPGSATVVNPRLRALHPHPGRSGPEPPPPVQGRPLIDLRPGRPWTADVATSGWRTAWRAAANDPFGTDPAPAGDAGLRTSLADHLRRMRGVHRPAEQVVVTAGAREGLTVLLHALGLPGPVGVEEPGYPSLRRVPGRLGLATTPLAADAEGLVTDALPERNAPRVLIVTPSHQYPLGGSMPVARRQQLLAWAARHDVVIVEDDYDAELRYTSRPLPALAALDDPDEGRVVTLGTFAKTVGPGLGVGYLLAPSRLLPDVLASRADLGQPVAQLTQRAFAHYLTSGELRRHVQRIRQLYRRRRELVTEALSGLQGGRVYPMDGGLHVVIETVRDESEVLARARAAGVLAGRLSAHWSGERDDRSGVVFGFGGVSEPELVQALAVLVAAIDA</sequence>
<dbReference type="PROSITE" id="PS50949">
    <property type="entry name" value="HTH_GNTR"/>
    <property type="match status" value="1"/>
</dbReference>
<gene>
    <name evidence="8" type="primary">pdxR</name>
    <name evidence="8" type="ORF">MPLG2_0359</name>
</gene>
<keyword evidence="2" id="KW-0663">Pyridoxal phosphate</keyword>
<dbReference type="InterPro" id="IPR015424">
    <property type="entry name" value="PyrdxlP-dep_Trfase"/>
</dbReference>
<name>A0A2N9JD54_9ACTN</name>
<dbReference type="Gene3D" id="1.10.10.10">
    <property type="entry name" value="Winged helix-like DNA-binding domain superfamily/Winged helix DNA-binding domain"/>
    <property type="match status" value="1"/>
</dbReference>
<dbReference type="RefSeq" id="WP_197710037.1">
    <property type="nucleotide sequence ID" value="NZ_BAAAGO010000024.1"/>
</dbReference>
<dbReference type="GO" id="GO:0003700">
    <property type="term" value="F:DNA-binding transcription factor activity"/>
    <property type="evidence" value="ECO:0007669"/>
    <property type="project" value="InterPro"/>
</dbReference>
<evidence type="ECO:0000256" key="2">
    <source>
        <dbReference type="ARBA" id="ARBA00022898"/>
    </source>
</evidence>
<dbReference type="PANTHER" id="PTHR46577:SF1">
    <property type="entry name" value="HTH-TYPE TRANSCRIPTIONAL REGULATORY PROTEIN GABR"/>
    <property type="match status" value="1"/>
</dbReference>
<keyword evidence="9" id="KW-1185">Reference proteome</keyword>
<dbReference type="Pfam" id="PF00155">
    <property type="entry name" value="Aminotran_1_2"/>
    <property type="match status" value="1"/>
</dbReference>
<feature type="region of interest" description="Disordered" evidence="6">
    <location>
        <begin position="89"/>
        <end position="116"/>
    </location>
</feature>
<dbReference type="PANTHER" id="PTHR46577">
    <property type="entry name" value="HTH-TYPE TRANSCRIPTIONAL REGULATORY PROTEIN GABR"/>
    <property type="match status" value="1"/>
</dbReference>
<evidence type="ECO:0000256" key="6">
    <source>
        <dbReference type="SAM" id="MobiDB-lite"/>
    </source>
</evidence>
<dbReference type="EMBL" id="LT985188">
    <property type="protein sequence ID" value="SPD85395.1"/>
    <property type="molecule type" value="Genomic_DNA"/>
</dbReference>
<dbReference type="GO" id="GO:0030170">
    <property type="term" value="F:pyridoxal phosphate binding"/>
    <property type="evidence" value="ECO:0007669"/>
    <property type="project" value="InterPro"/>
</dbReference>
<dbReference type="InterPro" id="IPR036390">
    <property type="entry name" value="WH_DNA-bd_sf"/>
</dbReference>
<dbReference type="Proteomes" id="UP000238164">
    <property type="component" value="Chromosome 1"/>
</dbReference>
<protein>
    <submittedName>
        <fullName evidence="8">HTH-type pyridoxine biosynthesis transcriptional regulator PdxR</fullName>
    </submittedName>
</protein>
<dbReference type="InterPro" id="IPR051446">
    <property type="entry name" value="HTH_trans_reg/aminotransferase"/>
</dbReference>
<dbReference type="InterPro" id="IPR000524">
    <property type="entry name" value="Tscrpt_reg_HTH_GntR"/>
</dbReference>
<keyword evidence="3" id="KW-0805">Transcription regulation</keyword>